<comment type="similarity">
    <text evidence="1">Belongs to the GcvT family.</text>
</comment>
<dbReference type="Gene3D" id="3.30.9.10">
    <property type="entry name" value="D-Amino Acid Oxidase, subunit A, domain 2"/>
    <property type="match status" value="1"/>
</dbReference>
<dbReference type="Proteomes" id="UP000275408">
    <property type="component" value="Unassembled WGS sequence"/>
</dbReference>
<dbReference type="InterPro" id="IPR028896">
    <property type="entry name" value="GcvT/YgfZ/DmdA"/>
</dbReference>
<evidence type="ECO:0000259" key="4">
    <source>
        <dbReference type="Pfam" id="PF08669"/>
    </source>
</evidence>
<protein>
    <recommendedName>
        <fullName evidence="8">Dimethylglycine dehydrogenase</fullName>
    </recommendedName>
</protein>
<dbReference type="EMBL" id="RCHS01000537">
    <property type="protein sequence ID" value="RMX58155.1"/>
    <property type="molecule type" value="Genomic_DNA"/>
</dbReference>
<dbReference type="Gene3D" id="2.40.30.110">
    <property type="entry name" value="Aminomethyltransferase beta-barrel domains"/>
    <property type="match status" value="1"/>
</dbReference>
<dbReference type="Pfam" id="PF08669">
    <property type="entry name" value="GCV_T_C"/>
    <property type="match status" value="1"/>
</dbReference>
<feature type="domain" description="FAD dependent oxidoreductase central" evidence="5">
    <location>
        <begin position="428"/>
        <end position="481"/>
    </location>
</feature>
<proteinExistence type="inferred from homology"/>
<dbReference type="Gene3D" id="3.30.1360.120">
    <property type="entry name" value="Probable tRNA modification gtpase trme, domain 1"/>
    <property type="match status" value="1"/>
</dbReference>
<dbReference type="InterPro" id="IPR029043">
    <property type="entry name" value="GcvT/YgfZ_C"/>
</dbReference>
<gene>
    <name evidence="6" type="ORF">pdam_00000138</name>
</gene>
<evidence type="ECO:0000259" key="5">
    <source>
        <dbReference type="Pfam" id="PF16350"/>
    </source>
</evidence>
<evidence type="ECO:0000313" key="6">
    <source>
        <dbReference type="EMBL" id="RMX58155.1"/>
    </source>
</evidence>
<dbReference type="InterPro" id="IPR036188">
    <property type="entry name" value="FAD/NAD-bd_sf"/>
</dbReference>
<dbReference type="Pfam" id="PF01266">
    <property type="entry name" value="DAO"/>
    <property type="match status" value="1"/>
</dbReference>
<dbReference type="STRING" id="46731.A0A3M6UWX4"/>
<dbReference type="PANTHER" id="PTHR43757:SF2">
    <property type="entry name" value="AMINOMETHYLTRANSFERASE, MITOCHONDRIAL"/>
    <property type="match status" value="1"/>
</dbReference>
<feature type="domain" description="FAD dependent oxidoreductase" evidence="2">
    <location>
        <begin position="64"/>
        <end position="425"/>
    </location>
</feature>
<dbReference type="AlphaFoldDB" id="A0A3M6UWX4"/>
<organism evidence="6 7">
    <name type="scientific">Pocillopora damicornis</name>
    <name type="common">Cauliflower coral</name>
    <name type="synonym">Millepora damicornis</name>
    <dbReference type="NCBI Taxonomy" id="46731"/>
    <lineage>
        <taxon>Eukaryota</taxon>
        <taxon>Metazoa</taxon>
        <taxon>Cnidaria</taxon>
        <taxon>Anthozoa</taxon>
        <taxon>Hexacorallia</taxon>
        <taxon>Scleractinia</taxon>
        <taxon>Astrocoeniina</taxon>
        <taxon>Pocilloporidae</taxon>
        <taxon>Pocillopora</taxon>
    </lineage>
</organism>
<dbReference type="SUPFAM" id="SSF103025">
    <property type="entry name" value="Folate-binding domain"/>
    <property type="match status" value="1"/>
</dbReference>
<reference evidence="6 7" key="1">
    <citation type="journal article" date="2018" name="Sci. Rep.">
        <title>Comparative analysis of the Pocillopora damicornis genome highlights role of immune system in coral evolution.</title>
        <authorList>
            <person name="Cunning R."/>
            <person name="Bay R.A."/>
            <person name="Gillette P."/>
            <person name="Baker A.C."/>
            <person name="Traylor-Knowles N."/>
        </authorList>
    </citation>
    <scope>NUCLEOTIDE SEQUENCE [LARGE SCALE GENOMIC DNA]</scope>
    <source>
        <strain evidence="6">RSMAS</strain>
        <tissue evidence="6">Whole animal</tissue>
    </source>
</reference>
<dbReference type="SUPFAM" id="SSF51905">
    <property type="entry name" value="FAD/NAD(P)-binding domain"/>
    <property type="match status" value="1"/>
</dbReference>
<dbReference type="SUPFAM" id="SSF54373">
    <property type="entry name" value="FAD-linked reductases, C-terminal domain"/>
    <property type="match status" value="1"/>
</dbReference>
<evidence type="ECO:0000256" key="1">
    <source>
        <dbReference type="ARBA" id="ARBA00008609"/>
    </source>
</evidence>
<evidence type="ECO:0008006" key="8">
    <source>
        <dbReference type="Google" id="ProtNLM"/>
    </source>
</evidence>
<feature type="domain" description="GCVT N-terminal" evidence="3">
    <location>
        <begin position="484"/>
        <end position="768"/>
    </location>
</feature>
<name>A0A3M6UWX4_POCDA</name>
<evidence type="ECO:0000259" key="2">
    <source>
        <dbReference type="Pfam" id="PF01266"/>
    </source>
</evidence>
<feature type="domain" description="Aminomethyltransferase C-terminal" evidence="4">
    <location>
        <begin position="788"/>
        <end position="867"/>
    </location>
</feature>
<dbReference type="OrthoDB" id="498204at2759"/>
<dbReference type="PANTHER" id="PTHR43757">
    <property type="entry name" value="AMINOMETHYLTRANSFERASE"/>
    <property type="match status" value="1"/>
</dbReference>
<dbReference type="InterPro" id="IPR006222">
    <property type="entry name" value="GCVT_N"/>
</dbReference>
<dbReference type="InterPro" id="IPR006076">
    <property type="entry name" value="FAD-dep_OxRdtase"/>
</dbReference>
<evidence type="ECO:0000313" key="7">
    <source>
        <dbReference type="Proteomes" id="UP000275408"/>
    </source>
</evidence>
<dbReference type="Gene3D" id="3.50.50.60">
    <property type="entry name" value="FAD/NAD(P)-binding domain"/>
    <property type="match status" value="1"/>
</dbReference>
<dbReference type="Gene3D" id="3.30.70.1400">
    <property type="entry name" value="Aminomethyltransferase beta-barrel domains"/>
    <property type="match status" value="1"/>
</dbReference>
<dbReference type="SUPFAM" id="SSF101790">
    <property type="entry name" value="Aminomethyltransferase beta-barrel domain"/>
    <property type="match status" value="1"/>
</dbReference>
<comment type="caution">
    <text evidence="6">The sequence shown here is derived from an EMBL/GenBank/DDBJ whole genome shotgun (WGS) entry which is preliminary data.</text>
</comment>
<dbReference type="InterPro" id="IPR027266">
    <property type="entry name" value="TrmE/GcvT-like"/>
</dbReference>
<dbReference type="InterPro" id="IPR013977">
    <property type="entry name" value="GcvT_C"/>
</dbReference>
<accession>A0A3M6UWX4</accession>
<sequence length="872" mass="97498">MLLVMSSLLHSRTSWTPIYRAVLAVKYRKADSRVVSTGRIGWISSSQDSSKKKLSKQLKDDAEAVIIGGGVLGTSIAYHLAKAGMKDVILLEKSELTAGSTWHSVGVTSHYNPVVNMKPLTHYSMSLYKQLGQETGQDVGFHMCGSIRICTTPERLEEAKYQMQRHGWMKAPQRLITTEEVARLHPLLYVDDVLGALYFPEDGYIDPYSLTQALAKGARMYGAEIYMPAPVTGLNFRSDGRWDVKTPHGTIRAKHVVNAAGFWGREIGRMVGIELSLGVVHHQFLVTGPIPEVASLKKELPFMRDLEGSTYTRQEKQGILFGPYESADKMKMEEGWWDCVPEGFGKELFESDVDNISDYIINSMKRTPVLANAEITSTVSGPITYAPDAIPLLGPDAKVPNMWLALGTGYGIGLAGGIGKYLSDWMIDGEPPFDLIECEPGRYGNWASREYVLAKCRETYGLNNQIMHPKLERWAGRPVRTNGIYKRLCERGAQMGQRAGWEQPNWFAHSGDEPGFKPSFRRTNWFEPVGRECDLVLSKVGIIDLTPYGKFEVKGRDAADFLDRVFANELPKVGCSNINHMLTPKGKVYAEMTVTCLASDRYLLVTRSNTEFHDLRWLLANQRKNNYDIVITNITDDVACLGIAGPRSRDVLSKMTSSNLSDERFPYLAYHNLELEGIPVQASRFSLTGELGWELFHMKEHTADLYEALLAAGEEHGIGDFGTYALNSLRLEKGFRLWGFELLQFSSQMNTSTTAVEADLMSFVKLDKGVEFIGREALLKLKRDDCERVLCFMTVDTTDVDPEGNETVWNGKKVVGFTSSGSYSYQLNKSICFAYLPPPLTDLGSRVEVEMLGSRYPGVVVKYPLFDAEPFA</sequence>
<dbReference type="InterPro" id="IPR032503">
    <property type="entry name" value="FAO_M"/>
</dbReference>
<dbReference type="GO" id="GO:0005739">
    <property type="term" value="C:mitochondrion"/>
    <property type="evidence" value="ECO:0007669"/>
    <property type="project" value="TreeGrafter"/>
</dbReference>
<dbReference type="Pfam" id="PF01571">
    <property type="entry name" value="GCV_T"/>
    <property type="match status" value="1"/>
</dbReference>
<keyword evidence="7" id="KW-1185">Reference proteome</keyword>
<dbReference type="Pfam" id="PF16350">
    <property type="entry name" value="FAO_M"/>
    <property type="match status" value="1"/>
</dbReference>
<evidence type="ECO:0000259" key="3">
    <source>
        <dbReference type="Pfam" id="PF01571"/>
    </source>
</evidence>